<name>A0ACC2KG01_PERAE</name>
<evidence type="ECO:0000313" key="2">
    <source>
        <dbReference type="Proteomes" id="UP001234297"/>
    </source>
</evidence>
<keyword evidence="2" id="KW-1185">Reference proteome</keyword>
<proteinExistence type="predicted"/>
<accession>A0ACC2KG01</accession>
<comment type="caution">
    <text evidence="1">The sequence shown here is derived from an EMBL/GenBank/DDBJ whole genome shotgun (WGS) entry which is preliminary data.</text>
</comment>
<organism evidence="1 2">
    <name type="scientific">Persea americana</name>
    <name type="common">Avocado</name>
    <dbReference type="NCBI Taxonomy" id="3435"/>
    <lineage>
        <taxon>Eukaryota</taxon>
        <taxon>Viridiplantae</taxon>
        <taxon>Streptophyta</taxon>
        <taxon>Embryophyta</taxon>
        <taxon>Tracheophyta</taxon>
        <taxon>Spermatophyta</taxon>
        <taxon>Magnoliopsida</taxon>
        <taxon>Magnoliidae</taxon>
        <taxon>Laurales</taxon>
        <taxon>Lauraceae</taxon>
        <taxon>Persea</taxon>
    </lineage>
</organism>
<dbReference type="EMBL" id="CM056817">
    <property type="protein sequence ID" value="KAJ8620075.1"/>
    <property type="molecule type" value="Genomic_DNA"/>
</dbReference>
<sequence length="106" mass="12523">MARRHRERSRVFGKRSYQHPLLSSTKTNINGLHPRYLTPKEENNIMKQFQFDTTKFFDFQSHGKDRAFSISPSTSSFPSWAFDVPNVLNYDTILGFLERNKNRPLQ</sequence>
<evidence type="ECO:0000313" key="1">
    <source>
        <dbReference type="EMBL" id="KAJ8620075.1"/>
    </source>
</evidence>
<protein>
    <submittedName>
        <fullName evidence="1">Uncharacterized protein</fullName>
    </submittedName>
</protein>
<gene>
    <name evidence="1" type="ORF">MRB53_028604</name>
</gene>
<reference evidence="1 2" key="1">
    <citation type="journal article" date="2022" name="Hortic Res">
        <title>A haplotype resolved chromosomal level avocado genome allows analysis of novel avocado genes.</title>
        <authorList>
            <person name="Nath O."/>
            <person name="Fletcher S.J."/>
            <person name="Hayward A."/>
            <person name="Shaw L.M."/>
            <person name="Masouleh A.K."/>
            <person name="Furtado A."/>
            <person name="Henry R.J."/>
            <person name="Mitter N."/>
        </authorList>
    </citation>
    <scope>NUCLEOTIDE SEQUENCE [LARGE SCALE GENOMIC DNA]</scope>
    <source>
        <strain evidence="2">cv. Hass</strain>
    </source>
</reference>
<dbReference type="Proteomes" id="UP001234297">
    <property type="component" value="Chromosome 9"/>
</dbReference>